<protein>
    <submittedName>
        <fullName evidence="2">Uncharacterized protein</fullName>
    </submittedName>
</protein>
<reference evidence="2 3" key="1">
    <citation type="journal article" date="2023" name="Nat. Commun.">
        <title>Origin of minicircular mitochondrial genomes in red algae.</title>
        <authorList>
            <person name="Lee Y."/>
            <person name="Cho C.H."/>
            <person name="Lee Y.M."/>
            <person name="Park S.I."/>
            <person name="Yang J.H."/>
            <person name="West J.A."/>
            <person name="Bhattacharya D."/>
            <person name="Yoon H.S."/>
        </authorList>
    </citation>
    <scope>NUCLEOTIDE SEQUENCE [LARGE SCALE GENOMIC DNA]</scope>
    <source>
        <strain evidence="2 3">CCMP1338</strain>
        <tissue evidence="2">Whole cell</tissue>
    </source>
</reference>
<keyword evidence="1" id="KW-0812">Transmembrane</keyword>
<dbReference type="AlphaFoldDB" id="A0AAV8UT60"/>
<keyword evidence="1" id="KW-0472">Membrane</keyword>
<feature type="transmembrane region" description="Helical" evidence="1">
    <location>
        <begin position="12"/>
        <end position="31"/>
    </location>
</feature>
<sequence length="78" mass="8971">MDTATKIRFRLGRAFSTWGLAAGFTYYFMYLPDKRKRDAARVVKPELVVSDKQGKRKYKKDELGVVVEEPQNPSATKD</sequence>
<proteinExistence type="predicted"/>
<evidence type="ECO:0000313" key="3">
    <source>
        <dbReference type="Proteomes" id="UP001157974"/>
    </source>
</evidence>
<keyword evidence="3" id="KW-1185">Reference proteome</keyword>
<organism evidence="2 3">
    <name type="scientific">Rhodosorus marinus</name>
    <dbReference type="NCBI Taxonomy" id="101924"/>
    <lineage>
        <taxon>Eukaryota</taxon>
        <taxon>Rhodophyta</taxon>
        <taxon>Stylonematophyceae</taxon>
        <taxon>Stylonematales</taxon>
        <taxon>Stylonemataceae</taxon>
        <taxon>Rhodosorus</taxon>
    </lineage>
</organism>
<name>A0AAV8UT60_9RHOD</name>
<evidence type="ECO:0000256" key="1">
    <source>
        <dbReference type="SAM" id="Phobius"/>
    </source>
</evidence>
<gene>
    <name evidence="2" type="ORF">NDN08_000838</name>
</gene>
<evidence type="ECO:0000313" key="2">
    <source>
        <dbReference type="EMBL" id="KAJ8904317.1"/>
    </source>
</evidence>
<dbReference type="EMBL" id="JAMWBK010000006">
    <property type="protein sequence ID" value="KAJ8904317.1"/>
    <property type="molecule type" value="Genomic_DNA"/>
</dbReference>
<accession>A0AAV8UT60</accession>
<dbReference type="Proteomes" id="UP001157974">
    <property type="component" value="Unassembled WGS sequence"/>
</dbReference>
<keyword evidence="1" id="KW-1133">Transmembrane helix</keyword>
<comment type="caution">
    <text evidence="2">The sequence shown here is derived from an EMBL/GenBank/DDBJ whole genome shotgun (WGS) entry which is preliminary data.</text>
</comment>